<evidence type="ECO:0000256" key="3">
    <source>
        <dbReference type="SAM" id="MobiDB-lite"/>
    </source>
</evidence>
<sequence>MKFTKVFLSAMFSLLLFSGCTVNNKAIVTVNGEAITKGQYNEIMDLIKKNPQYKAAPEEQKKDDSPMMLMTRDRIVQDLITKKLLEQEFKKRDISATNEEIEAKKEELIKQIGSKEKYQELLKQNGVAESKVKEDLANVIKVDKLVEAVANVKVSDDEVKDYYNKNKAQFNFPQRVRASHILIEANPESIRKTIIDADKDGKLSAADIDKKVKEELDKKMALARDVREQALKNPKEFAALAKKYSDDKGSAQKGGDLGYFPREAMVKEFSDAAFSQKPDTISEIVVTPYGNHIILVVDRAAAGLAPFEQVQGEIKAMLEQNKKMSAMQALFTGLKASAKIEYNDPEYNPKNIQDKLRQPATNQEQNAQEKK</sequence>
<dbReference type="InterPro" id="IPR018247">
    <property type="entry name" value="EF_Hand_1_Ca_BS"/>
</dbReference>
<dbReference type="Pfam" id="PF13624">
    <property type="entry name" value="SurA_N_3"/>
    <property type="match status" value="1"/>
</dbReference>
<dbReference type="InterPro" id="IPR046357">
    <property type="entry name" value="PPIase_dom_sf"/>
</dbReference>
<accession>A0A9D1FIT6</accession>
<feature type="chain" id="PRO_5038340540" evidence="4">
    <location>
        <begin position="19"/>
        <end position="371"/>
    </location>
</feature>
<evidence type="ECO:0000259" key="5">
    <source>
        <dbReference type="PROSITE" id="PS50198"/>
    </source>
</evidence>
<dbReference type="Gene3D" id="3.10.50.40">
    <property type="match status" value="1"/>
</dbReference>
<dbReference type="PROSITE" id="PS51257">
    <property type="entry name" value="PROKAR_LIPOPROTEIN"/>
    <property type="match status" value="1"/>
</dbReference>
<dbReference type="SUPFAM" id="SSF54534">
    <property type="entry name" value="FKBP-like"/>
    <property type="match status" value="1"/>
</dbReference>
<reference evidence="6" key="1">
    <citation type="submission" date="2020-10" db="EMBL/GenBank/DDBJ databases">
        <authorList>
            <person name="Gilroy R."/>
        </authorList>
    </citation>
    <scope>NUCLEOTIDE SEQUENCE</scope>
    <source>
        <strain evidence="6">CHK152-2871</strain>
    </source>
</reference>
<evidence type="ECO:0000313" key="6">
    <source>
        <dbReference type="EMBL" id="HIS73960.1"/>
    </source>
</evidence>
<evidence type="ECO:0000256" key="4">
    <source>
        <dbReference type="SAM" id="SignalP"/>
    </source>
</evidence>
<feature type="domain" description="PpiC" evidence="5">
    <location>
        <begin position="173"/>
        <end position="298"/>
    </location>
</feature>
<protein>
    <submittedName>
        <fullName evidence="6">Peptidylprolyl isomerase</fullName>
    </submittedName>
</protein>
<dbReference type="Pfam" id="PF13616">
    <property type="entry name" value="Rotamase_3"/>
    <property type="match status" value="1"/>
</dbReference>
<dbReference type="PROSITE" id="PS01096">
    <property type="entry name" value="PPIC_PPIASE_1"/>
    <property type="match status" value="1"/>
</dbReference>
<dbReference type="Gene3D" id="1.10.4030.10">
    <property type="entry name" value="Porin chaperone SurA, peptide-binding domain"/>
    <property type="match status" value="1"/>
</dbReference>
<dbReference type="SUPFAM" id="SSF109998">
    <property type="entry name" value="Triger factor/SurA peptide-binding domain-like"/>
    <property type="match status" value="1"/>
</dbReference>
<feature type="compositionally biased region" description="Polar residues" evidence="3">
    <location>
        <begin position="359"/>
        <end position="371"/>
    </location>
</feature>
<dbReference type="InterPro" id="IPR000297">
    <property type="entry name" value="PPIase_PpiC"/>
</dbReference>
<organism evidence="6 7">
    <name type="scientific">Candidatus Galligastranaerophilus intestinavium</name>
    <dbReference type="NCBI Taxonomy" id="2840836"/>
    <lineage>
        <taxon>Bacteria</taxon>
        <taxon>Candidatus Galligastranaerophilus</taxon>
    </lineage>
</organism>
<evidence type="ECO:0000256" key="1">
    <source>
        <dbReference type="PROSITE-ProRule" id="PRU00278"/>
    </source>
</evidence>
<gene>
    <name evidence="6" type="ORF">IAA86_02945</name>
</gene>
<comment type="caution">
    <text evidence="6">The sequence shown here is derived from an EMBL/GenBank/DDBJ whole genome shotgun (WGS) entry which is preliminary data.</text>
</comment>
<dbReference type="PANTHER" id="PTHR47245">
    <property type="entry name" value="PEPTIDYLPROLYL ISOMERASE"/>
    <property type="match status" value="1"/>
</dbReference>
<dbReference type="PANTHER" id="PTHR47245:SF2">
    <property type="entry name" value="PEPTIDYL-PROLYL CIS-TRANS ISOMERASE HP_0175-RELATED"/>
    <property type="match status" value="1"/>
</dbReference>
<feature type="coiled-coil region" evidence="2">
    <location>
        <begin position="87"/>
        <end position="118"/>
    </location>
</feature>
<dbReference type="InterPro" id="IPR027304">
    <property type="entry name" value="Trigger_fact/SurA_dom_sf"/>
</dbReference>
<name>A0A9D1FIT6_9BACT</name>
<evidence type="ECO:0000256" key="2">
    <source>
        <dbReference type="SAM" id="Coils"/>
    </source>
</evidence>
<keyword evidence="1" id="KW-0697">Rotamase</keyword>
<dbReference type="PROSITE" id="PS50198">
    <property type="entry name" value="PPIC_PPIASE_2"/>
    <property type="match status" value="1"/>
</dbReference>
<dbReference type="InterPro" id="IPR023058">
    <property type="entry name" value="PPIase_PpiC_CS"/>
</dbReference>
<dbReference type="InterPro" id="IPR050245">
    <property type="entry name" value="PrsA_foldase"/>
</dbReference>
<dbReference type="EMBL" id="DVJQ01000025">
    <property type="protein sequence ID" value="HIS73960.1"/>
    <property type="molecule type" value="Genomic_DNA"/>
</dbReference>
<dbReference type="Proteomes" id="UP000886865">
    <property type="component" value="Unassembled WGS sequence"/>
</dbReference>
<keyword evidence="2" id="KW-0175">Coiled coil</keyword>
<evidence type="ECO:0000313" key="7">
    <source>
        <dbReference type="Proteomes" id="UP000886865"/>
    </source>
</evidence>
<keyword evidence="1 6" id="KW-0413">Isomerase</keyword>
<dbReference type="GO" id="GO:0003755">
    <property type="term" value="F:peptidyl-prolyl cis-trans isomerase activity"/>
    <property type="evidence" value="ECO:0007669"/>
    <property type="project" value="UniProtKB-KW"/>
</dbReference>
<dbReference type="PROSITE" id="PS00018">
    <property type="entry name" value="EF_HAND_1"/>
    <property type="match status" value="1"/>
</dbReference>
<feature type="signal peptide" evidence="4">
    <location>
        <begin position="1"/>
        <end position="18"/>
    </location>
</feature>
<keyword evidence="4" id="KW-0732">Signal</keyword>
<dbReference type="AlphaFoldDB" id="A0A9D1FIT6"/>
<feature type="region of interest" description="Disordered" evidence="3">
    <location>
        <begin position="344"/>
        <end position="371"/>
    </location>
</feature>
<reference evidence="6" key="2">
    <citation type="journal article" date="2021" name="PeerJ">
        <title>Extensive microbial diversity within the chicken gut microbiome revealed by metagenomics and culture.</title>
        <authorList>
            <person name="Gilroy R."/>
            <person name="Ravi A."/>
            <person name="Getino M."/>
            <person name="Pursley I."/>
            <person name="Horton D.L."/>
            <person name="Alikhan N.F."/>
            <person name="Baker D."/>
            <person name="Gharbi K."/>
            <person name="Hall N."/>
            <person name="Watson M."/>
            <person name="Adriaenssens E.M."/>
            <person name="Foster-Nyarko E."/>
            <person name="Jarju S."/>
            <person name="Secka A."/>
            <person name="Antonio M."/>
            <person name="Oren A."/>
            <person name="Chaudhuri R.R."/>
            <person name="La Ragione R."/>
            <person name="Hildebrand F."/>
            <person name="Pallen M.J."/>
        </authorList>
    </citation>
    <scope>NUCLEOTIDE SEQUENCE</scope>
    <source>
        <strain evidence="6">CHK152-2871</strain>
    </source>
</reference>
<proteinExistence type="predicted"/>